<organism evidence="2 3">
    <name type="scientific">Streptomyces afghaniensis 772</name>
    <dbReference type="NCBI Taxonomy" id="1283301"/>
    <lineage>
        <taxon>Bacteria</taxon>
        <taxon>Bacillati</taxon>
        <taxon>Actinomycetota</taxon>
        <taxon>Actinomycetes</taxon>
        <taxon>Kitasatosporales</taxon>
        <taxon>Streptomycetaceae</taxon>
        <taxon>Streptomyces</taxon>
    </lineage>
</organism>
<accession>S4NDW2</accession>
<evidence type="ECO:0008006" key="4">
    <source>
        <dbReference type="Google" id="ProtNLM"/>
    </source>
</evidence>
<evidence type="ECO:0000313" key="2">
    <source>
        <dbReference type="EMBL" id="EPJ36514.1"/>
    </source>
</evidence>
<name>S4NDW2_9ACTN</name>
<comment type="caution">
    <text evidence="2">The sequence shown here is derived from an EMBL/GenBank/DDBJ whole genome shotgun (WGS) entry which is preliminary data.</text>
</comment>
<reference evidence="2 3" key="1">
    <citation type="submission" date="2013-02" db="EMBL/GenBank/DDBJ databases">
        <title>Draft Genome Sequence of Streptomyces afghaniensis, Which Produces Compounds of the Julimycin B-Complex.</title>
        <authorList>
            <person name="Gruening B.A."/>
            <person name="Praeg A."/>
            <person name="Erxleben A."/>
            <person name="Guenther S."/>
            <person name="Fiedler H.-P."/>
            <person name="Goodfellow M."/>
            <person name="Mueller M."/>
        </authorList>
    </citation>
    <scope>NUCLEOTIDE SEQUENCE [LARGE SCALE GENOMIC DNA]</scope>
    <source>
        <strain evidence="2 3">772</strain>
    </source>
</reference>
<dbReference type="AlphaFoldDB" id="S4NDW2"/>
<dbReference type="HOGENOM" id="CLU_057125_0_0_11"/>
<proteinExistence type="predicted"/>
<dbReference type="PATRIC" id="fig|1283301.3.peg.6392"/>
<gene>
    <name evidence="2" type="ORF">STAFG_6438</name>
</gene>
<dbReference type="EMBL" id="AOPY01001561">
    <property type="protein sequence ID" value="EPJ36514.1"/>
    <property type="molecule type" value="Genomic_DNA"/>
</dbReference>
<protein>
    <recommendedName>
        <fullName evidence="4">Lipoprotein</fullName>
    </recommendedName>
</protein>
<evidence type="ECO:0000313" key="3">
    <source>
        <dbReference type="Proteomes" id="UP000015001"/>
    </source>
</evidence>
<dbReference type="Proteomes" id="UP000015001">
    <property type="component" value="Unassembled WGS sequence"/>
</dbReference>
<feature type="region of interest" description="Disordered" evidence="1">
    <location>
        <begin position="11"/>
        <end position="32"/>
    </location>
</feature>
<sequence>MIVTLAVAGCTTNTSEPSDSARPQRGTAAEGAVGPVRELTDAEEILIERAEQLLVRKCVEKEGFTYWLTPVTSVEERQSRGYVLSDVDWARKHGYGGQLEKKAEKIRRSDPNNAYANSLPEAERIRYSKTVSGDPSKGMLSVELPTGGTVQTPRDGCWADTRERLYGDRATWFRVKKTATSLTPLYVPDLVKDKRLVNAVKAWSRCMRAAGHDYADPDELRDKRYVVTEGLSPARAHATEVELAVAEATCAGKTSLARTARSLEREYRAEKLRQYSDDIAMYQRMRLDALARAKDVIDSQA</sequence>
<keyword evidence="3" id="KW-1185">Reference proteome</keyword>
<evidence type="ECO:0000256" key="1">
    <source>
        <dbReference type="SAM" id="MobiDB-lite"/>
    </source>
</evidence>